<feature type="compositionally biased region" description="Basic residues" evidence="1">
    <location>
        <begin position="394"/>
        <end position="407"/>
    </location>
</feature>
<feature type="region of interest" description="Disordered" evidence="1">
    <location>
        <begin position="374"/>
        <end position="407"/>
    </location>
</feature>
<organism evidence="2 3">
    <name type="scientific">Hymenoscyphus fraxineus</name>
    <dbReference type="NCBI Taxonomy" id="746836"/>
    <lineage>
        <taxon>Eukaryota</taxon>
        <taxon>Fungi</taxon>
        <taxon>Dikarya</taxon>
        <taxon>Ascomycota</taxon>
        <taxon>Pezizomycotina</taxon>
        <taxon>Leotiomycetes</taxon>
        <taxon>Helotiales</taxon>
        <taxon>Helotiaceae</taxon>
        <taxon>Hymenoscyphus</taxon>
    </lineage>
</organism>
<reference evidence="2" key="1">
    <citation type="submission" date="2021-07" db="EMBL/GenBank/DDBJ databases">
        <authorList>
            <person name="Durling M."/>
        </authorList>
    </citation>
    <scope>NUCLEOTIDE SEQUENCE</scope>
</reference>
<gene>
    <name evidence="2" type="ORF">HYFRA_00004199</name>
</gene>
<feature type="compositionally biased region" description="Basic and acidic residues" evidence="1">
    <location>
        <begin position="301"/>
        <end position="319"/>
    </location>
</feature>
<comment type="caution">
    <text evidence="2">The sequence shown here is derived from an EMBL/GenBank/DDBJ whole genome shotgun (WGS) entry which is preliminary data.</text>
</comment>
<feature type="region of interest" description="Disordered" evidence="1">
    <location>
        <begin position="301"/>
        <end position="341"/>
    </location>
</feature>
<evidence type="ECO:0000256" key="1">
    <source>
        <dbReference type="SAM" id="MobiDB-lite"/>
    </source>
</evidence>
<evidence type="ECO:0000313" key="3">
    <source>
        <dbReference type="Proteomes" id="UP000696280"/>
    </source>
</evidence>
<proteinExistence type="predicted"/>
<sequence>MINWLNHAAACRATRHAADFNLLVVLQALQPTQQPAQPPAMARVEQLSSDEYARREANLVYPFRVQADGTPENILVFVYSHHLSVTEFKSQYPSAKCFGFAWLGFWQFHINQVGEPNLRPIPYRPEWYTGALGYVYWMSREEEQRYQASFRGAPRKRRMQYVTVRHSPIVKPGGVRPQVPFYCSLWRAVLYWDSANIEHNSLESFTFGKYETKLWSHGWNELKQFYAWKGWNVGDGTPLDLTEDVRRMIRNSLYGGQRPGHPIPPPPKLAPEVTALAAQPIPVNEPGAPVLAMSMIQSRPDRPWGYKNPIDEKPKDKKPNRVNPRVVKPGGANQRSANPRVADRQAILAQIANVNPRAINAQVANPRAINARVAIPRADPQAVEPGTANPGPIKRGRGRPRKHPLKK</sequence>
<evidence type="ECO:0000313" key="2">
    <source>
        <dbReference type="EMBL" id="CAG8949871.1"/>
    </source>
</evidence>
<dbReference type="Proteomes" id="UP000696280">
    <property type="component" value="Unassembled WGS sequence"/>
</dbReference>
<name>A0A9N9KMP2_9HELO</name>
<protein>
    <submittedName>
        <fullName evidence="2">Uncharacterized protein</fullName>
    </submittedName>
</protein>
<dbReference type="OrthoDB" id="3552690at2759"/>
<dbReference type="AlphaFoldDB" id="A0A9N9KMP2"/>
<accession>A0A9N9KMP2</accession>
<keyword evidence="3" id="KW-1185">Reference proteome</keyword>
<dbReference type="EMBL" id="CAJVRL010000025">
    <property type="protein sequence ID" value="CAG8949871.1"/>
    <property type="molecule type" value="Genomic_DNA"/>
</dbReference>